<organism evidence="8 9">
    <name type="scientific">Micromonospora rhizosphaerae</name>
    <dbReference type="NCBI Taxonomy" id="568872"/>
    <lineage>
        <taxon>Bacteria</taxon>
        <taxon>Bacillati</taxon>
        <taxon>Actinomycetota</taxon>
        <taxon>Actinomycetes</taxon>
        <taxon>Micromonosporales</taxon>
        <taxon>Micromonosporaceae</taxon>
        <taxon>Micromonospora</taxon>
    </lineage>
</organism>
<dbReference type="STRING" id="568872.GA0070624_1648"/>
<dbReference type="PANTHER" id="PTHR43077:SF10">
    <property type="entry name" value="TRANSPORT PERMEASE PROTEIN"/>
    <property type="match status" value="1"/>
</dbReference>
<keyword evidence="6" id="KW-1003">Cell membrane</keyword>
<feature type="transmembrane region" description="Helical" evidence="6">
    <location>
        <begin position="224"/>
        <end position="243"/>
    </location>
</feature>
<dbReference type="Pfam" id="PF01061">
    <property type="entry name" value="ABC2_membrane"/>
    <property type="match status" value="1"/>
</dbReference>
<evidence type="ECO:0000313" key="9">
    <source>
        <dbReference type="Proteomes" id="UP000199413"/>
    </source>
</evidence>
<feature type="transmembrane region" description="Helical" evidence="6">
    <location>
        <begin position="21"/>
        <end position="43"/>
    </location>
</feature>
<evidence type="ECO:0000256" key="3">
    <source>
        <dbReference type="ARBA" id="ARBA00022989"/>
    </source>
</evidence>
<sequence>MKLARDTWLIFQRQIQLLLRNPVWVFVGVFQPVMYLLLFAPLLKPALNAPTQAEAYKIFVPGLLVLLAIFGGLFQGFGLIAELRAGVIERSRVTPVSRLALLLGRSLRDVVSLIAQAAIITLLALLFDLRVFIGDLLLAYLMLALIALMTSAVSYGVALKVKSEDALAPLMNTVAQPVLLLSGILLPLTFAPGWLQGIADWNPFSWAVDGTRALFAGDLGNDKVWQGLTIVAVLAVAGVVWAARQFARSVR</sequence>
<keyword evidence="3 6" id="KW-1133">Transmembrane helix</keyword>
<dbReference type="AlphaFoldDB" id="A0A1C6RP36"/>
<dbReference type="InterPro" id="IPR051328">
    <property type="entry name" value="T7SS_ABC-Transporter"/>
</dbReference>
<feature type="transmembrane region" description="Helical" evidence="6">
    <location>
        <begin position="139"/>
        <end position="158"/>
    </location>
</feature>
<dbReference type="InterPro" id="IPR047817">
    <property type="entry name" value="ABC2_TM_bact-type"/>
</dbReference>
<comment type="similarity">
    <text evidence="6">Belongs to the ABC-2 integral membrane protein family.</text>
</comment>
<keyword evidence="6" id="KW-0813">Transport</keyword>
<dbReference type="PIRSF" id="PIRSF006648">
    <property type="entry name" value="DrrB"/>
    <property type="match status" value="1"/>
</dbReference>
<feature type="transmembrane region" description="Helical" evidence="6">
    <location>
        <begin position="63"/>
        <end position="85"/>
    </location>
</feature>
<keyword evidence="4 6" id="KW-0472">Membrane</keyword>
<evidence type="ECO:0000256" key="5">
    <source>
        <dbReference type="ARBA" id="ARBA00023251"/>
    </source>
</evidence>
<evidence type="ECO:0000313" key="8">
    <source>
        <dbReference type="EMBL" id="SCL18954.1"/>
    </source>
</evidence>
<keyword evidence="2 6" id="KW-0812">Transmembrane</keyword>
<evidence type="ECO:0000259" key="7">
    <source>
        <dbReference type="PROSITE" id="PS51012"/>
    </source>
</evidence>
<dbReference type="GO" id="GO:0140359">
    <property type="term" value="F:ABC-type transporter activity"/>
    <property type="evidence" value="ECO:0007669"/>
    <property type="project" value="InterPro"/>
</dbReference>
<evidence type="ECO:0000256" key="2">
    <source>
        <dbReference type="ARBA" id="ARBA00022692"/>
    </source>
</evidence>
<accession>A0A1C6RP36</accession>
<name>A0A1C6RP36_9ACTN</name>
<proteinExistence type="inferred from homology"/>
<evidence type="ECO:0000256" key="6">
    <source>
        <dbReference type="RuleBase" id="RU361157"/>
    </source>
</evidence>
<dbReference type="PANTHER" id="PTHR43077">
    <property type="entry name" value="TRANSPORT PERMEASE YVFS-RELATED"/>
    <property type="match status" value="1"/>
</dbReference>
<dbReference type="GO" id="GO:0043190">
    <property type="term" value="C:ATP-binding cassette (ABC) transporter complex"/>
    <property type="evidence" value="ECO:0007669"/>
    <property type="project" value="InterPro"/>
</dbReference>
<dbReference type="Proteomes" id="UP000199413">
    <property type="component" value="Unassembled WGS sequence"/>
</dbReference>
<dbReference type="PROSITE" id="PS51012">
    <property type="entry name" value="ABC_TM2"/>
    <property type="match status" value="1"/>
</dbReference>
<evidence type="ECO:0000256" key="1">
    <source>
        <dbReference type="ARBA" id="ARBA00004141"/>
    </source>
</evidence>
<dbReference type="InterPro" id="IPR013525">
    <property type="entry name" value="ABC2_TM"/>
</dbReference>
<keyword evidence="5" id="KW-0046">Antibiotic resistance</keyword>
<gene>
    <name evidence="8" type="ORF">GA0070624_1648</name>
</gene>
<feature type="transmembrane region" description="Helical" evidence="6">
    <location>
        <begin position="178"/>
        <end position="195"/>
    </location>
</feature>
<dbReference type="EMBL" id="FMHV01000002">
    <property type="protein sequence ID" value="SCL18954.1"/>
    <property type="molecule type" value="Genomic_DNA"/>
</dbReference>
<dbReference type="RefSeq" id="WP_091338381.1">
    <property type="nucleotide sequence ID" value="NZ_FMHV01000002.1"/>
</dbReference>
<keyword evidence="9" id="KW-1185">Reference proteome</keyword>
<dbReference type="OrthoDB" id="9255971at2"/>
<dbReference type="InterPro" id="IPR000412">
    <property type="entry name" value="ABC_2_transport"/>
</dbReference>
<feature type="domain" description="ABC transmembrane type-2" evidence="7">
    <location>
        <begin position="23"/>
        <end position="249"/>
    </location>
</feature>
<feature type="transmembrane region" description="Helical" evidence="6">
    <location>
        <begin position="106"/>
        <end position="127"/>
    </location>
</feature>
<protein>
    <recommendedName>
        <fullName evidence="6">Transport permease protein</fullName>
    </recommendedName>
</protein>
<reference evidence="9" key="1">
    <citation type="submission" date="2016-06" db="EMBL/GenBank/DDBJ databases">
        <authorList>
            <person name="Varghese N."/>
            <person name="Submissions Spin"/>
        </authorList>
    </citation>
    <scope>NUCLEOTIDE SEQUENCE [LARGE SCALE GENOMIC DNA]</scope>
    <source>
        <strain evidence="9">DSM 45431</strain>
    </source>
</reference>
<dbReference type="GO" id="GO:0046677">
    <property type="term" value="P:response to antibiotic"/>
    <property type="evidence" value="ECO:0007669"/>
    <property type="project" value="UniProtKB-KW"/>
</dbReference>
<evidence type="ECO:0000256" key="4">
    <source>
        <dbReference type="ARBA" id="ARBA00023136"/>
    </source>
</evidence>
<comment type="subcellular location">
    <subcellularLocation>
        <location evidence="6">Cell membrane</location>
        <topology evidence="6">Multi-pass membrane protein</topology>
    </subcellularLocation>
    <subcellularLocation>
        <location evidence="1">Membrane</location>
        <topology evidence="1">Multi-pass membrane protein</topology>
    </subcellularLocation>
</comment>